<accession>A0A8M1KHA9</accession>
<dbReference type="InterPro" id="IPR051363">
    <property type="entry name" value="RLR_Helicase"/>
</dbReference>
<organism evidence="2 3">
    <name type="scientific">Clupea harengus</name>
    <name type="common">Atlantic herring</name>
    <dbReference type="NCBI Taxonomy" id="7950"/>
    <lineage>
        <taxon>Eukaryota</taxon>
        <taxon>Metazoa</taxon>
        <taxon>Chordata</taxon>
        <taxon>Craniata</taxon>
        <taxon>Vertebrata</taxon>
        <taxon>Euteleostomi</taxon>
        <taxon>Actinopterygii</taxon>
        <taxon>Neopterygii</taxon>
        <taxon>Teleostei</taxon>
        <taxon>Clupei</taxon>
        <taxon>Clupeiformes</taxon>
        <taxon>Clupeoidei</taxon>
        <taxon>Clupeidae</taxon>
        <taxon>Clupea</taxon>
    </lineage>
</organism>
<dbReference type="GO" id="GO:0003727">
    <property type="term" value="F:single-stranded RNA binding"/>
    <property type="evidence" value="ECO:0007669"/>
    <property type="project" value="TreeGrafter"/>
</dbReference>
<gene>
    <name evidence="3" type="primary">LOC122130914</name>
</gene>
<dbReference type="GO" id="GO:0039536">
    <property type="term" value="P:negative regulation of RIG-I signaling pathway"/>
    <property type="evidence" value="ECO:0007669"/>
    <property type="project" value="TreeGrafter"/>
</dbReference>
<dbReference type="PANTHER" id="PTHR14074">
    <property type="entry name" value="HELICASE WITH DEATH DOMAIN-RELATED"/>
    <property type="match status" value="1"/>
</dbReference>
<keyword evidence="2" id="KW-1185">Reference proteome</keyword>
<feature type="domain" description="RLR CTR" evidence="1">
    <location>
        <begin position="33"/>
        <end position="160"/>
    </location>
</feature>
<dbReference type="PROSITE" id="PS51789">
    <property type="entry name" value="RLR_CTR"/>
    <property type="match status" value="1"/>
</dbReference>
<dbReference type="RefSeq" id="XP_042561703.1">
    <property type="nucleotide sequence ID" value="XM_042705769.1"/>
</dbReference>
<dbReference type="GO" id="GO:0003725">
    <property type="term" value="F:double-stranded RNA binding"/>
    <property type="evidence" value="ECO:0007669"/>
    <property type="project" value="TreeGrafter"/>
</dbReference>
<protein>
    <submittedName>
        <fullName evidence="3">Probable ATP-dependent RNA helicase DHX58</fullName>
    </submittedName>
</protein>
<dbReference type="AlphaFoldDB" id="A0A8M1KHA9"/>
<dbReference type="GO" id="GO:0005737">
    <property type="term" value="C:cytoplasm"/>
    <property type="evidence" value="ECO:0007669"/>
    <property type="project" value="TreeGrafter"/>
</dbReference>
<evidence type="ECO:0000313" key="3">
    <source>
        <dbReference type="RefSeq" id="XP_042561703.1"/>
    </source>
</evidence>
<reference evidence="3" key="1">
    <citation type="submission" date="2025-08" db="UniProtKB">
        <authorList>
            <consortium name="RefSeq"/>
        </authorList>
    </citation>
    <scope>IDENTIFICATION</scope>
</reference>
<proteinExistence type="predicted"/>
<dbReference type="GO" id="GO:0004386">
    <property type="term" value="F:helicase activity"/>
    <property type="evidence" value="ECO:0007669"/>
    <property type="project" value="UniProtKB-KW"/>
</dbReference>
<keyword evidence="3" id="KW-0347">Helicase</keyword>
<dbReference type="PANTHER" id="PTHR14074:SF7">
    <property type="entry name" value="ATP-DEPENDENT RNA HELICASE DHX58"/>
    <property type="match status" value="1"/>
</dbReference>
<keyword evidence="3" id="KW-0547">Nucleotide-binding</keyword>
<dbReference type="GeneID" id="122130914"/>
<dbReference type="Proteomes" id="UP000515152">
    <property type="component" value="Unplaced"/>
</dbReference>
<name>A0A8M1KHA9_CLUHA</name>
<evidence type="ECO:0000313" key="2">
    <source>
        <dbReference type="Proteomes" id="UP000515152"/>
    </source>
</evidence>
<dbReference type="InterPro" id="IPR021673">
    <property type="entry name" value="RLR_CTR"/>
</dbReference>
<dbReference type="GO" id="GO:0008270">
    <property type="term" value="F:zinc ion binding"/>
    <property type="evidence" value="ECO:0007669"/>
    <property type="project" value="TreeGrafter"/>
</dbReference>
<dbReference type="GO" id="GO:0002753">
    <property type="term" value="P:cytoplasmic pattern recognition receptor signaling pathway"/>
    <property type="evidence" value="ECO:0007669"/>
    <property type="project" value="TreeGrafter"/>
</dbReference>
<dbReference type="OrthoDB" id="416741at2759"/>
<dbReference type="GO" id="GO:0140374">
    <property type="term" value="P:antiviral innate immune response"/>
    <property type="evidence" value="ECO:0007669"/>
    <property type="project" value="TreeGrafter"/>
</dbReference>
<sequence>MERAENRTYRRKIAALQQTAVVTRMMEEKMKDKARHRFTATDVQLSCRGCFTPVAHGNDIRVIENSHHVIVNPDFKMYFRTGGQVPLERHFEDWEPGRKIICAKCRKDWGMEIKFKRVVVLPCINVKSFSIKTPQDTRSPKKWKDVPFPVEEFDFLKYVDSVGLGLDLD</sequence>
<evidence type="ECO:0000259" key="1">
    <source>
        <dbReference type="PROSITE" id="PS51789"/>
    </source>
</evidence>
<keyword evidence="3" id="KW-0378">Hydrolase</keyword>
<dbReference type="Pfam" id="PF11648">
    <property type="entry name" value="RIG-I_C-RD"/>
    <property type="match status" value="1"/>
</dbReference>
<dbReference type="KEGG" id="char:122130914"/>
<keyword evidence="3" id="KW-0067">ATP-binding</keyword>